<dbReference type="Pfam" id="PF10026">
    <property type="entry name" value="DUF2268"/>
    <property type="match status" value="1"/>
</dbReference>
<dbReference type="GeneID" id="96737134"/>
<dbReference type="Proteomes" id="UP000195573">
    <property type="component" value="Chromosome"/>
</dbReference>
<name>A0A1Y0CIR9_9BACI</name>
<dbReference type="EMBL" id="VTEU01000001">
    <property type="protein sequence ID" value="TYS60727.1"/>
    <property type="molecule type" value="Genomic_DNA"/>
</dbReference>
<dbReference type="Proteomes" id="UP000323393">
    <property type="component" value="Unassembled WGS sequence"/>
</dbReference>
<sequence>MRFTSFFFFLIMAVALTGCNNGGTEADAEESIGLEYAFEENGQEFEIIHVYQLYEAFYEEGLKGEEATALYTSSILDEVADRCYKGGEFETNTDYALAPPKNRIAVQDNLKRMDTKKINAAVKDALTKSSNELPLEGSKTTVCVFPTDNNAPATFVTAGVGKIVVFFDRNTTDNLLKAGVANKYHHSYWVDNHYNGETFTVLDNLVIEGKGTMFQKLVYPKIDVAPVDEEYNKDLWTRIEGELEKEDDKKTQEIFKGGRNGLPNQYGYSESYKMLQSFVNANEGASIEDWTAATSEEILEAHKANYN</sequence>
<evidence type="ECO:0000313" key="3">
    <source>
        <dbReference type="EMBL" id="TYS60727.1"/>
    </source>
</evidence>
<keyword evidence="4" id="KW-1185">Reference proteome</keyword>
<evidence type="ECO:0000313" key="5">
    <source>
        <dbReference type="Proteomes" id="UP000323393"/>
    </source>
</evidence>
<evidence type="ECO:0000259" key="1">
    <source>
        <dbReference type="Pfam" id="PF10026"/>
    </source>
</evidence>
<feature type="domain" description="DUF2268" evidence="1">
    <location>
        <begin position="121"/>
        <end position="300"/>
    </location>
</feature>
<dbReference type="EMBL" id="CP020880">
    <property type="protein sequence ID" value="ART74815.1"/>
    <property type="molecule type" value="Genomic_DNA"/>
</dbReference>
<dbReference type="RefSeq" id="WP_088016781.1">
    <property type="nucleotide sequence ID" value="NZ_CP020880.1"/>
</dbReference>
<dbReference type="KEGG" id="bhk:B4U37_01580"/>
<protein>
    <recommendedName>
        <fullName evidence="1">DUF2268 domain-containing protein</fullName>
    </recommendedName>
</protein>
<reference evidence="3 5" key="2">
    <citation type="submission" date="2019-08" db="EMBL/GenBank/DDBJ databases">
        <title>Bacillus genomes from the desert of Cuatro Cienegas, Coahuila.</title>
        <authorList>
            <person name="Olmedo-Alvarez G."/>
        </authorList>
    </citation>
    <scope>NUCLEOTIDE SEQUENCE [LARGE SCALE GENOMIC DNA]</scope>
    <source>
        <strain evidence="3 5">CH88_3T</strain>
    </source>
</reference>
<proteinExistence type="predicted"/>
<dbReference type="PROSITE" id="PS51257">
    <property type="entry name" value="PROKAR_LIPOPROTEIN"/>
    <property type="match status" value="1"/>
</dbReference>
<evidence type="ECO:0000313" key="4">
    <source>
        <dbReference type="Proteomes" id="UP000195573"/>
    </source>
</evidence>
<reference evidence="2 4" key="1">
    <citation type="submission" date="2017-04" db="EMBL/GenBank/DDBJ databases">
        <title>Complete Genome Sequence of the Bacillus horikoshii 20a strain from Cuatro Cienegas, Coahuila, Mexico.</title>
        <authorList>
            <person name="Zarza E."/>
            <person name="Alcaraz L.D."/>
            <person name="Aguilar-Salinas B."/>
            <person name="Islas A."/>
            <person name="Olmedo-Alvarez G."/>
        </authorList>
    </citation>
    <scope>NUCLEOTIDE SEQUENCE [LARGE SCALE GENOMIC DNA]</scope>
    <source>
        <strain evidence="2 4">20a</strain>
    </source>
</reference>
<accession>A0A1Y0CIR9</accession>
<gene>
    <name evidence="2" type="ORF">B4U37_01580</name>
    <name evidence="3" type="ORF">FZC74_00025</name>
</gene>
<dbReference type="AlphaFoldDB" id="A0A1Y0CIR9"/>
<dbReference type="InterPro" id="IPR018728">
    <property type="entry name" value="DUF2268"/>
</dbReference>
<evidence type="ECO:0000313" key="2">
    <source>
        <dbReference type="EMBL" id="ART74815.1"/>
    </source>
</evidence>
<organism evidence="3 5">
    <name type="scientific">Sutcliffiella horikoshii</name>
    <dbReference type="NCBI Taxonomy" id="79883"/>
    <lineage>
        <taxon>Bacteria</taxon>
        <taxon>Bacillati</taxon>
        <taxon>Bacillota</taxon>
        <taxon>Bacilli</taxon>
        <taxon>Bacillales</taxon>
        <taxon>Bacillaceae</taxon>
        <taxon>Sutcliffiella</taxon>
    </lineage>
</organism>